<dbReference type="KEGG" id="lak:106152877"/>
<organism evidence="1 2">
    <name type="scientific">Lingula anatina</name>
    <name type="common">Brachiopod</name>
    <name type="synonym">Lingula unguis</name>
    <dbReference type="NCBI Taxonomy" id="7574"/>
    <lineage>
        <taxon>Eukaryota</taxon>
        <taxon>Metazoa</taxon>
        <taxon>Spiralia</taxon>
        <taxon>Lophotrochozoa</taxon>
        <taxon>Brachiopoda</taxon>
        <taxon>Linguliformea</taxon>
        <taxon>Lingulata</taxon>
        <taxon>Lingulida</taxon>
        <taxon>Linguloidea</taxon>
        <taxon>Lingulidae</taxon>
        <taxon>Lingula</taxon>
    </lineage>
</organism>
<dbReference type="GeneID" id="106152877"/>
<evidence type="ECO:0000313" key="2">
    <source>
        <dbReference type="RefSeq" id="XP_013382067.1"/>
    </source>
</evidence>
<dbReference type="OrthoDB" id="6288176at2759"/>
<keyword evidence="1" id="KW-1185">Reference proteome</keyword>
<accession>A0A1S3H7V9</accession>
<dbReference type="Proteomes" id="UP000085678">
    <property type="component" value="Unplaced"/>
</dbReference>
<sequence>MCYHRLNRKKCCQACQRLMTPKTVPGCEYGDRSPLCRKISNRQCYRAIYRHYCCATCNDYKRRLGAGKDCLYGDRAGTCAPIDQNSNLCYTVYNRNICCKTCSKYEVNIPGCRYGNSKVMFQNELGAFTCDTYAKFFGKIYSCKIKQFRRLCCKTCANVDISIKNTRFNSISYTFV</sequence>
<gene>
    <name evidence="2" type="primary">LOC106152877</name>
</gene>
<reference evidence="2" key="1">
    <citation type="submission" date="2025-08" db="UniProtKB">
        <authorList>
            <consortium name="RefSeq"/>
        </authorList>
    </citation>
    <scope>IDENTIFICATION</scope>
    <source>
        <tissue evidence="2">Gonads</tissue>
    </source>
</reference>
<dbReference type="RefSeq" id="XP_013382067.1">
    <property type="nucleotide sequence ID" value="XM_013526613.1"/>
</dbReference>
<evidence type="ECO:0000313" key="1">
    <source>
        <dbReference type="Proteomes" id="UP000085678"/>
    </source>
</evidence>
<dbReference type="InParanoid" id="A0A1S3H7V9"/>
<name>A0A1S3H7V9_LINAN</name>
<dbReference type="AlphaFoldDB" id="A0A1S3H7V9"/>
<proteinExistence type="predicted"/>
<protein>
    <submittedName>
        <fullName evidence="2">Uncharacterized protein LOC106152877</fullName>
    </submittedName>
</protein>